<feature type="binding site" evidence="4">
    <location>
        <position position="295"/>
    </location>
    <ligand>
        <name>S-adenosyl-L-methionine</name>
        <dbReference type="ChEBI" id="CHEBI:59789"/>
    </ligand>
</feature>
<dbReference type="InterPro" id="IPR029063">
    <property type="entry name" value="SAM-dependent_MTases_sf"/>
</dbReference>
<feature type="binding site" evidence="4">
    <location>
        <position position="271"/>
    </location>
    <ligand>
        <name>S-adenosyl-L-methionine</name>
        <dbReference type="ChEBI" id="CHEBI:59789"/>
    </ligand>
</feature>
<dbReference type="SUPFAM" id="SSF50249">
    <property type="entry name" value="Nucleic acid-binding proteins"/>
    <property type="match status" value="1"/>
</dbReference>
<feature type="domain" description="TRAM" evidence="5">
    <location>
        <begin position="2"/>
        <end position="61"/>
    </location>
</feature>
<organism evidence="6 7">
    <name type="scientific">Ruicaihuangia caeni</name>
    <dbReference type="NCBI Taxonomy" id="3042517"/>
    <lineage>
        <taxon>Bacteria</taxon>
        <taxon>Bacillati</taxon>
        <taxon>Actinomycetota</taxon>
        <taxon>Actinomycetes</taxon>
        <taxon>Micrococcales</taxon>
        <taxon>Microbacteriaceae</taxon>
        <taxon>Ruicaihuangia</taxon>
    </lineage>
</organism>
<dbReference type="PROSITE" id="PS50926">
    <property type="entry name" value="TRAM"/>
    <property type="match status" value="1"/>
</dbReference>
<dbReference type="RefSeq" id="WP_281489146.1">
    <property type="nucleotide sequence ID" value="NZ_JASATX010000004.1"/>
</dbReference>
<accession>A0AAW6T764</accession>
<dbReference type="Gene3D" id="2.40.50.140">
    <property type="entry name" value="Nucleic acid-binding proteins"/>
    <property type="match status" value="1"/>
</dbReference>
<dbReference type="Gene3D" id="2.40.50.1070">
    <property type="match status" value="1"/>
</dbReference>
<feature type="binding site" evidence="4">
    <location>
        <position position="239"/>
    </location>
    <ligand>
        <name>S-adenosyl-L-methionine</name>
        <dbReference type="ChEBI" id="CHEBI:59789"/>
    </ligand>
</feature>
<dbReference type="GO" id="GO:0070041">
    <property type="term" value="F:rRNA (uridine-C5-)-methyltransferase activity"/>
    <property type="evidence" value="ECO:0007669"/>
    <property type="project" value="TreeGrafter"/>
</dbReference>
<evidence type="ECO:0000256" key="4">
    <source>
        <dbReference type="PROSITE-ProRule" id="PRU01024"/>
    </source>
</evidence>
<keyword evidence="1 4" id="KW-0489">Methyltransferase</keyword>
<dbReference type="Gene3D" id="3.40.50.150">
    <property type="entry name" value="Vaccinia Virus protein VP39"/>
    <property type="match status" value="2"/>
</dbReference>
<dbReference type="Proteomes" id="UP001321506">
    <property type="component" value="Unassembled WGS sequence"/>
</dbReference>
<dbReference type="EMBL" id="JASATX010000004">
    <property type="protein sequence ID" value="MDI2099359.1"/>
    <property type="molecule type" value="Genomic_DNA"/>
</dbReference>
<evidence type="ECO:0000256" key="2">
    <source>
        <dbReference type="ARBA" id="ARBA00022679"/>
    </source>
</evidence>
<evidence type="ECO:0000256" key="3">
    <source>
        <dbReference type="ARBA" id="ARBA00022691"/>
    </source>
</evidence>
<dbReference type="InterPro" id="IPR010280">
    <property type="entry name" value="U5_MeTrfase_fam"/>
</dbReference>
<protein>
    <submittedName>
        <fullName evidence="6">Class I SAM-dependent RNA methyltransferase</fullName>
    </submittedName>
</protein>
<keyword evidence="7" id="KW-1185">Reference proteome</keyword>
<evidence type="ECO:0000259" key="5">
    <source>
        <dbReference type="PROSITE" id="PS50926"/>
    </source>
</evidence>
<dbReference type="GO" id="GO:0070475">
    <property type="term" value="P:rRNA base methylation"/>
    <property type="evidence" value="ECO:0007669"/>
    <property type="project" value="TreeGrafter"/>
</dbReference>
<keyword evidence="2 4" id="KW-0808">Transferase</keyword>
<dbReference type="PANTHER" id="PTHR11061">
    <property type="entry name" value="RNA M5U METHYLTRANSFERASE"/>
    <property type="match status" value="1"/>
</dbReference>
<dbReference type="PANTHER" id="PTHR11061:SF30">
    <property type="entry name" value="TRNA (URACIL(54)-C(5))-METHYLTRANSFERASE"/>
    <property type="match status" value="1"/>
</dbReference>
<keyword evidence="3 4" id="KW-0949">S-adenosyl-L-methionine</keyword>
<gene>
    <name evidence="6" type="ORF">QF206_10335</name>
</gene>
<evidence type="ECO:0000313" key="6">
    <source>
        <dbReference type="EMBL" id="MDI2099359.1"/>
    </source>
</evidence>
<dbReference type="SUPFAM" id="SSF53335">
    <property type="entry name" value="S-adenosyl-L-methionine-dependent methyltransferases"/>
    <property type="match status" value="1"/>
</dbReference>
<reference evidence="6 7" key="1">
    <citation type="submission" date="2023-04" db="EMBL/GenBank/DDBJ databases">
        <title>Klugiella caeni sp. nov. isolated from the sludge of biochemical tank.</title>
        <authorList>
            <person name="Geng K."/>
        </authorList>
    </citation>
    <scope>NUCLEOTIDE SEQUENCE [LARGE SCALE GENOMIC DNA]</scope>
    <source>
        <strain evidence="6 7">YN-L-19</strain>
    </source>
</reference>
<evidence type="ECO:0000256" key="1">
    <source>
        <dbReference type="ARBA" id="ARBA00022603"/>
    </source>
</evidence>
<feature type="active site" description="Nucleophile" evidence="4">
    <location>
        <position position="374"/>
    </location>
</feature>
<dbReference type="Pfam" id="PF05958">
    <property type="entry name" value="tRNA_U5-meth_tr"/>
    <property type="match status" value="1"/>
</dbReference>
<proteinExistence type="inferred from homology"/>
<dbReference type="AlphaFoldDB" id="A0AAW6T764"/>
<name>A0AAW6T764_9MICO</name>
<sequence length="417" mass="44647">MGDDIGRELEVEVGKIAHGGISVARHEGRVIFVNDAIPGERVVARVSDDRKKRFWRADTVRVIEASEHRREHVWGAASVDRDPAERAGGAEFGHIELAHQRELKAQVLMEALDRTGGIDADTLADALGADRLTIEGLPGEPDGTGWRTRVRLNVDEQGRLGPYAARSHRVIPVNDLPLATPEVQAAAPLGERFAGEPHVDVLAPSVGSARLIIGKQARSTITERVGEREFALADSGFWQVHRHAASTLTAAVQQAVDPAQFDPASANLDLYGGVGLLAAALGDRFGTGLRITSVESDAIATDYAAENLAEWVGARAVTSRVEAFLRQLAAGSAPERARLESATVVLDPPRAGAGLDVVDALASLRPAQLVYVACDPVAFARDAGALRERGYRLASLRSFDLFPNTHHVEAVASLVRE</sequence>
<comment type="caution">
    <text evidence="6">The sequence shown here is derived from an EMBL/GenBank/DDBJ whole genome shotgun (WGS) entry which is preliminary data.</text>
</comment>
<dbReference type="InterPro" id="IPR012340">
    <property type="entry name" value="NA-bd_OB-fold"/>
</dbReference>
<dbReference type="InterPro" id="IPR002792">
    <property type="entry name" value="TRAM_dom"/>
</dbReference>
<dbReference type="PROSITE" id="PS51687">
    <property type="entry name" value="SAM_MT_RNA_M5U"/>
    <property type="match status" value="1"/>
</dbReference>
<evidence type="ECO:0000313" key="7">
    <source>
        <dbReference type="Proteomes" id="UP001321506"/>
    </source>
</evidence>
<dbReference type="Pfam" id="PF01938">
    <property type="entry name" value="TRAM"/>
    <property type="match status" value="1"/>
</dbReference>
<feature type="binding site" evidence="4">
    <location>
        <position position="347"/>
    </location>
    <ligand>
        <name>S-adenosyl-L-methionine</name>
        <dbReference type="ChEBI" id="CHEBI:59789"/>
    </ligand>
</feature>
<comment type="similarity">
    <text evidence="4">Belongs to the class I-like SAM-binding methyltransferase superfamily. RNA M5U methyltransferase family.</text>
</comment>